<gene>
    <name evidence="1" type="ORF">AU210_000193</name>
</gene>
<sequence>MATTPRYRIESITTGLRSVNHDALFSVRRNGKAFYIKISPTEFINSPNMTEKYMAYLEVLESGEEVIGDIYDTDVYEWVMAPFESLLVELVTLPECDLKDIKITLHEHQFPEFFVFELDIIDEKLCPRRVVAETSPMRPSFVTFDDDFFDDLETWTALYDPAGIVLSFKDPEYALFKPPNKVLIDDCRTECFFKPCNSGVQIRRELGTYKMIHAAGLDSQFNLCHLYGIVMDEYDFTLRILLTHIDNRGCPLSTKIVLKEHDDPPPEVRQRWMDQIDAAVSGLHDAGLIWGDVNAENVLIDRDSNAWVTDFGGGCTKGWVDKEVAETMEGDRMGMAKLREFVFPAASKKGGTVV</sequence>
<dbReference type="STRING" id="327505.A0A2H3HQR8"/>
<accession>A0A2H3HQR8</accession>
<reference evidence="1 2" key="2">
    <citation type="journal article" date="2017" name="Sci. Rep.">
        <title>A mobile pathogenicity chromosome in Fusarium oxysporum for infection of multiple cucurbit species.</title>
        <authorList>
            <person name="van Dam P."/>
            <person name="Fokkens L."/>
            <person name="Ayukawa Y."/>
            <person name="van der Gragt M."/>
            <person name="Ter Horst A."/>
            <person name="Brankovics B."/>
            <person name="Houterman P.M."/>
            <person name="Arie T."/>
            <person name="Rep M."/>
        </authorList>
    </citation>
    <scope>NUCLEOTIDE SEQUENCE [LARGE SCALE GENOMIC DNA]</scope>
    <source>
        <strain evidence="1 2">Forc016</strain>
    </source>
</reference>
<proteinExistence type="predicted"/>
<comment type="caution">
    <text evidence="1">The sequence shown here is derived from an EMBL/GenBank/DDBJ whole genome shotgun (WGS) entry which is preliminary data.</text>
</comment>
<name>A0A2H3HQR8_FUSOX</name>
<dbReference type="Gene3D" id="1.10.510.10">
    <property type="entry name" value="Transferase(Phosphotransferase) domain 1"/>
    <property type="match status" value="1"/>
</dbReference>
<evidence type="ECO:0000313" key="1">
    <source>
        <dbReference type="EMBL" id="PCD44737.1"/>
    </source>
</evidence>
<protein>
    <recommendedName>
        <fullName evidence="3">Protein kinase domain-containing protein</fullName>
    </recommendedName>
</protein>
<dbReference type="EMBL" id="MABQ02000001">
    <property type="protein sequence ID" value="PCD44737.1"/>
    <property type="molecule type" value="Genomic_DNA"/>
</dbReference>
<dbReference type="SUPFAM" id="SSF56112">
    <property type="entry name" value="Protein kinase-like (PK-like)"/>
    <property type="match status" value="1"/>
</dbReference>
<dbReference type="AlphaFoldDB" id="A0A2H3HQR8"/>
<dbReference type="Proteomes" id="UP000219602">
    <property type="component" value="Chromosome 1"/>
</dbReference>
<reference evidence="1 2" key="1">
    <citation type="journal article" date="2016" name="Environ. Microbiol.">
        <title>Effector profiles distinguish formae speciales of Fusarium oxysporum.</title>
        <authorList>
            <person name="van Dam P."/>
            <person name="Fokkens L."/>
            <person name="Schmidt S.M."/>
            <person name="Linmans J.H."/>
            <person name="Kistler H.C."/>
            <person name="Ma L.J."/>
            <person name="Rep M."/>
        </authorList>
    </citation>
    <scope>NUCLEOTIDE SEQUENCE [LARGE SCALE GENOMIC DNA]</scope>
    <source>
        <strain evidence="1 2">Forc016</strain>
    </source>
</reference>
<evidence type="ECO:0000313" key="2">
    <source>
        <dbReference type="Proteomes" id="UP000219602"/>
    </source>
</evidence>
<evidence type="ECO:0008006" key="3">
    <source>
        <dbReference type="Google" id="ProtNLM"/>
    </source>
</evidence>
<dbReference type="Pfam" id="PF06293">
    <property type="entry name" value="Kdo"/>
    <property type="match status" value="1"/>
</dbReference>
<dbReference type="InterPro" id="IPR011009">
    <property type="entry name" value="Kinase-like_dom_sf"/>
</dbReference>
<organism evidence="1 2">
    <name type="scientific">Fusarium oxysporum f. sp. radicis-cucumerinum</name>
    <dbReference type="NCBI Taxonomy" id="327505"/>
    <lineage>
        <taxon>Eukaryota</taxon>
        <taxon>Fungi</taxon>
        <taxon>Dikarya</taxon>
        <taxon>Ascomycota</taxon>
        <taxon>Pezizomycotina</taxon>
        <taxon>Sordariomycetes</taxon>
        <taxon>Hypocreomycetidae</taxon>
        <taxon>Hypocreales</taxon>
        <taxon>Nectriaceae</taxon>
        <taxon>Fusarium</taxon>
        <taxon>Fusarium oxysporum species complex</taxon>
    </lineage>
</organism>